<dbReference type="PANTHER" id="PTHR36930:SF1">
    <property type="entry name" value="MOSC DOMAIN-CONTAINING PROTEIN"/>
    <property type="match status" value="1"/>
</dbReference>
<keyword evidence="3" id="KW-1185">Reference proteome</keyword>
<dbReference type="Gene3D" id="2.40.33.20">
    <property type="entry name" value="PK beta-barrel domain-like"/>
    <property type="match status" value="1"/>
</dbReference>
<protein>
    <submittedName>
        <fullName evidence="2">MOSC domain-containing protein</fullName>
    </submittedName>
</protein>
<accession>A0A4S4FKC1</accession>
<dbReference type="GO" id="GO:0003824">
    <property type="term" value="F:catalytic activity"/>
    <property type="evidence" value="ECO:0007669"/>
    <property type="project" value="InterPro"/>
</dbReference>
<dbReference type="RefSeq" id="WP_136427286.1">
    <property type="nucleotide sequence ID" value="NZ_SSSM01000004.1"/>
</dbReference>
<gene>
    <name evidence="2" type="ORF">E6C64_09600</name>
</gene>
<feature type="domain" description="MOSC" evidence="1">
    <location>
        <begin position="30"/>
        <end position="169"/>
    </location>
</feature>
<proteinExistence type="predicted"/>
<sequence>MSEVERRIEIVMLHASPIHRYEGRPRAGALPAIGPELHEALRFRAGLGIVGDRHFNAPAHRRASVTLFAIESLERVAQALETPPLDPAATRRNVVVRGLDVDGLRGSDFSLDSGAGPVEFRAHRPCNPCAWMDVEVAEGAFRALRGRGGMRCEPLTDGTLDLGPAAFRPLAR</sequence>
<dbReference type="InterPro" id="IPR011037">
    <property type="entry name" value="Pyrv_Knase-like_insert_dom_sf"/>
</dbReference>
<dbReference type="Pfam" id="PF03473">
    <property type="entry name" value="MOSC"/>
    <property type="match status" value="1"/>
</dbReference>
<dbReference type="GO" id="GO:0030170">
    <property type="term" value="F:pyridoxal phosphate binding"/>
    <property type="evidence" value="ECO:0007669"/>
    <property type="project" value="InterPro"/>
</dbReference>
<dbReference type="OrthoDB" id="192945at2"/>
<dbReference type="GO" id="GO:0030151">
    <property type="term" value="F:molybdenum ion binding"/>
    <property type="evidence" value="ECO:0007669"/>
    <property type="project" value="InterPro"/>
</dbReference>
<dbReference type="PANTHER" id="PTHR36930">
    <property type="entry name" value="METAL-SULFUR CLUSTER BIOSYNTHESIS PROTEINS YUAD-RELATED"/>
    <property type="match status" value="1"/>
</dbReference>
<dbReference type="InterPro" id="IPR005302">
    <property type="entry name" value="MoCF_Sase_C"/>
</dbReference>
<organism evidence="2 3">
    <name type="scientific">Naasia lichenicola</name>
    <dbReference type="NCBI Taxonomy" id="2565933"/>
    <lineage>
        <taxon>Bacteria</taxon>
        <taxon>Bacillati</taxon>
        <taxon>Actinomycetota</taxon>
        <taxon>Actinomycetes</taxon>
        <taxon>Micrococcales</taxon>
        <taxon>Microbacteriaceae</taxon>
        <taxon>Naasia</taxon>
    </lineage>
</organism>
<evidence type="ECO:0000313" key="2">
    <source>
        <dbReference type="EMBL" id="THG30873.1"/>
    </source>
</evidence>
<evidence type="ECO:0000313" key="3">
    <source>
        <dbReference type="Proteomes" id="UP000309133"/>
    </source>
</evidence>
<comment type="caution">
    <text evidence="2">The sequence shown here is derived from an EMBL/GenBank/DDBJ whole genome shotgun (WGS) entry which is preliminary data.</text>
</comment>
<dbReference type="Proteomes" id="UP000309133">
    <property type="component" value="Unassembled WGS sequence"/>
</dbReference>
<dbReference type="PROSITE" id="PS51340">
    <property type="entry name" value="MOSC"/>
    <property type="match status" value="1"/>
</dbReference>
<dbReference type="AlphaFoldDB" id="A0A4S4FKC1"/>
<evidence type="ECO:0000259" key="1">
    <source>
        <dbReference type="PROSITE" id="PS51340"/>
    </source>
</evidence>
<dbReference type="EMBL" id="SSSM01000004">
    <property type="protein sequence ID" value="THG30873.1"/>
    <property type="molecule type" value="Genomic_DNA"/>
</dbReference>
<name>A0A4S4FKC1_9MICO</name>
<dbReference type="InterPro" id="IPR052716">
    <property type="entry name" value="MOSC_domain"/>
</dbReference>
<dbReference type="SUPFAM" id="SSF50800">
    <property type="entry name" value="PK beta-barrel domain-like"/>
    <property type="match status" value="1"/>
</dbReference>
<reference evidence="2 3" key="1">
    <citation type="submission" date="2019-04" db="EMBL/GenBank/DDBJ databases">
        <authorList>
            <person name="Jiang L."/>
        </authorList>
    </citation>
    <scope>NUCLEOTIDE SEQUENCE [LARGE SCALE GENOMIC DNA]</scope>
    <source>
        <strain evidence="2 3">YIM 131853</strain>
    </source>
</reference>